<reference evidence="3 4" key="1">
    <citation type="submission" date="2019-10" db="EMBL/GenBank/DDBJ databases">
        <title>Description of Paenibacillus choica sp. nov.</title>
        <authorList>
            <person name="Carlier A."/>
            <person name="Qi S."/>
        </authorList>
    </citation>
    <scope>NUCLEOTIDE SEQUENCE [LARGE SCALE GENOMIC DNA]</scope>
    <source>
        <strain evidence="3 4">LMG 31460</strain>
    </source>
</reference>
<protein>
    <recommendedName>
        <fullName evidence="5">Acyltransferase</fullName>
    </recommendedName>
</protein>
<keyword evidence="4" id="KW-1185">Reference proteome</keyword>
<sequence>MVWLKKVMWLIKISMIGIAEGVLNILPEGTYGDLARGQLLKIQVGICGRKLRVSRNVKVLNAKGMVIGDNVYIGYGTWMNAQFGIEIGNNTMFGPYVIIASGNHTFTHESMSFYGESKGALVAIGSGCWLGGGAVVTSAAKVGNCCLVAANSVISKNIPDNSKVVGCNKIISSVFDSDTTPTGGGN</sequence>
<dbReference type="Gene3D" id="2.160.10.10">
    <property type="entry name" value="Hexapeptide repeat proteins"/>
    <property type="match status" value="1"/>
</dbReference>
<dbReference type="PANTHER" id="PTHR23416">
    <property type="entry name" value="SIALIC ACID SYNTHASE-RELATED"/>
    <property type="match status" value="1"/>
</dbReference>
<evidence type="ECO:0008006" key="5">
    <source>
        <dbReference type="Google" id="ProtNLM"/>
    </source>
</evidence>
<gene>
    <name evidence="3" type="ORF">GC102_25115</name>
</gene>
<evidence type="ECO:0000256" key="1">
    <source>
        <dbReference type="ARBA" id="ARBA00007274"/>
    </source>
</evidence>
<proteinExistence type="inferred from homology"/>
<organism evidence="3 4">
    <name type="scientific">Paenibacillus germinis</name>
    <dbReference type="NCBI Taxonomy" id="2654979"/>
    <lineage>
        <taxon>Bacteria</taxon>
        <taxon>Bacillati</taxon>
        <taxon>Bacillota</taxon>
        <taxon>Bacilli</taxon>
        <taxon>Bacillales</taxon>
        <taxon>Paenibacillaceae</taxon>
        <taxon>Paenibacillus</taxon>
    </lineage>
</organism>
<evidence type="ECO:0000313" key="4">
    <source>
        <dbReference type="Proteomes" id="UP000658690"/>
    </source>
</evidence>
<dbReference type="SUPFAM" id="SSF51161">
    <property type="entry name" value="Trimeric LpxA-like enzymes"/>
    <property type="match status" value="1"/>
</dbReference>
<dbReference type="InterPro" id="IPR051159">
    <property type="entry name" value="Hexapeptide_acetyltransf"/>
</dbReference>
<dbReference type="CDD" id="cd04647">
    <property type="entry name" value="LbH_MAT_like"/>
    <property type="match status" value="1"/>
</dbReference>
<dbReference type="InterPro" id="IPR011004">
    <property type="entry name" value="Trimer_LpxA-like_sf"/>
</dbReference>
<keyword evidence="2" id="KW-0808">Transferase</keyword>
<dbReference type="EMBL" id="WHOC01000137">
    <property type="protein sequence ID" value="NOU89003.1"/>
    <property type="molecule type" value="Genomic_DNA"/>
</dbReference>
<comment type="caution">
    <text evidence="3">The sequence shown here is derived from an EMBL/GenBank/DDBJ whole genome shotgun (WGS) entry which is preliminary data.</text>
</comment>
<name>A0ABX1ZAQ4_9BACL</name>
<evidence type="ECO:0000313" key="3">
    <source>
        <dbReference type="EMBL" id="NOU89003.1"/>
    </source>
</evidence>
<dbReference type="PANTHER" id="PTHR23416:SF23">
    <property type="entry name" value="ACETYLTRANSFERASE C18B11.09C-RELATED"/>
    <property type="match status" value="1"/>
</dbReference>
<accession>A0ABX1ZAQ4</accession>
<dbReference type="RefSeq" id="WP_171691965.1">
    <property type="nucleotide sequence ID" value="NZ_WHOC01000137.1"/>
</dbReference>
<evidence type="ECO:0000256" key="2">
    <source>
        <dbReference type="ARBA" id="ARBA00022679"/>
    </source>
</evidence>
<dbReference type="Proteomes" id="UP000658690">
    <property type="component" value="Unassembled WGS sequence"/>
</dbReference>
<comment type="similarity">
    <text evidence="1">Belongs to the transferase hexapeptide repeat family.</text>
</comment>